<dbReference type="RefSeq" id="YP_009119633.1">
    <property type="nucleotide sequence ID" value="NC_026440.1"/>
</dbReference>
<evidence type="ECO:0000256" key="1">
    <source>
        <dbReference type="SAM" id="MobiDB-lite"/>
    </source>
</evidence>
<evidence type="ECO:0000313" key="2">
    <source>
        <dbReference type="EMBL" id="AJF97398.1"/>
    </source>
</evidence>
<proteinExistence type="predicted"/>
<dbReference type="GeneID" id="23462315"/>
<organism evidence="2 3">
    <name type="scientific">Pandoravirus inopinatum</name>
    <dbReference type="NCBI Taxonomy" id="1605721"/>
    <lineage>
        <taxon>Viruses</taxon>
        <taxon>Pandoravirus</taxon>
    </lineage>
</organism>
<protein>
    <submittedName>
        <fullName evidence="2">Uncharacterized protein</fullName>
    </submittedName>
</protein>
<dbReference type="Proteomes" id="UP000202511">
    <property type="component" value="Segment"/>
</dbReference>
<feature type="region of interest" description="Disordered" evidence="1">
    <location>
        <begin position="25"/>
        <end position="51"/>
    </location>
</feature>
<reference evidence="2 3" key="1">
    <citation type="journal article" date="2015" name="Parasitol. Res.">
        <title>Viruses in close associations with free-living amoebae.</title>
        <authorList>
            <person name="Scheid P."/>
        </authorList>
    </citation>
    <scope>NUCLEOTIDE SEQUENCE [LARGE SCALE GENOMIC DNA]</scope>
    <source>
        <strain evidence="2">KlaHel</strain>
    </source>
</reference>
<sequence length="105" mass="11549">MPKRRVLHVGQSYRLGQAVLLGRHKKKEKMPRATGSCVVDPEAHLGSPSDERDRVGGHSLLGIFKRDLGQIGSTRCGCVLLRLGPSRPSDHRPCASDGVYFLLDF</sequence>
<dbReference type="KEGG" id="vg:23462315"/>
<name>A0A0B5IXC1_9VIRU</name>
<accession>A0A0B5IXC1</accession>
<evidence type="ECO:0000313" key="3">
    <source>
        <dbReference type="Proteomes" id="UP000202511"/>
    </source>
</evidence>
<dbReference type="EMBL" id="KP136319">
    <property type="protein sequence ID" value="AJF97398.1"/>
    <property type="molecule type" value="Genomic_DNA"/>
</dbReference>